<feature type="transmembrane region" description="Helical" evidence="10">
    <location>
        <begin position="125"/>
        <end position="144"/>
    </location>
</feature>
<dbReference type="Gene3D" id="1.10.287.130">
    <property type="match status" value="1"/>
</dbReference>
<feature type="domain" description="Histidine kinase" evidence="11">
    <location>
        <begin position="217"/>
        <end position="446"/>
    </location>
</feature>
<feature type="transmembrane region" description="Helical" evidence="10">
    <location>
        <begin position="20"/>
        <end position="39"/>
    </location>
</feature>
<comment type="catalytic activity">
    <reaction evidence="1">
        <text>ATP + protein L-histidine = ADP + protein N-phospho-L-histidine.</text>
        <dbReference type="EC" id="2.7.13.3"/>
    </reaction>
</comment>
<dbReference type="SUPFAM" id="SSF55874">
    <property type="entry name" value="ATPase domain of HSP90 chaperone/DNA topoisomerase II/histidine kinase"/>
    <property type="match status" value="1"/>
</dbReference>
<keyword evidence="10" id="KW-1133">Transmembrane helix</keyword>
<dbReference type="EMBL" id="LGTC01000001">
    <property type="protein sequence ID" value="KNY27858.1"/>
    <property type="molecule type" value="Genomic_DNA"/>
</dbReference>
<keyword evidence="8" id="KW-0902">Two-component regulatory system</keyword>
<dbReference type="Pfam" id="PF02518">
    <property type="entry name" value="HATPase_c"/>
    <property type="match status" value="1"/>
</dbReference>
<dbReference type="InterPro" id="IPR003594">
    <property type="entry name" value="HATPase_dom"/>
</dbReference>
<evidence type="ECO:0000256" key="1">
    <source>
        <dbReference type="ARBA" id="ARBA00000085"/>
    </source>
</evidence>
<feature type="coiled-coil region" evidence="9">
    <location>
        <begin position="171"/>
        <end position="205"/>
    </location>
</feature>
<dbReference type="PANTHER" id="PTHR43065:SF10">
    <property type="entry name" value="PEROXIDE STRESS-ACTIVATED HISTIDINE KINASE MAK3"/>
    <property type="match status" value="1"/>
</dbReference>
<proteinExistence type="predicted"/>
<evidence type="ECO:0000256" key="10">
    <source>
        <dbReference type="SAM" id="Phobius"/>
    </source>
</evidence>
<dbReference type="GO" id="GO:0000160">
    <property type="term" value="P:phosphorelay signal transduction system"/>
    <property type="evidence" value="ECO:0007669"/>
    <property type="project" value="UniProtKB-KW"/>
</dbReference>
<accession>A0A0L6JPZ9</accession>
<dbReference type="GO" id="GO:0005524">
    <property type="term" value="F:ATP binding"/>
    <property type="evidence" value="ECO:0007669"/>
    <property type="project" value="UniProtKB-KW"/>
</dbReference>
<dbReference type="AlphaFoldDB" id="A0A0L6JPZ9"/>
<dbReference type="InterPro" id="IPR005467">
    <property type="entry name" value="His_kinase_dom"/>
</dbReference>
<keyword evidence="10" id="KW-0472">Membrane</keyword>
<dbReference type="PRINTS" id="PR00344">
    <property type="entry name" value="BCTRLSENSOR"/>
</dbReference>
<gene>
    <name evidence="12" type="ORF">Bccel_3129</name>
</gene>
<dbReference type="Gene3D" id="3.30.565.10">
    <property type="entry name" value="Histidine kinase-like ATPase, C-terminal domain"/>
    <property type="match status" value="1"/>
</dbReference>
<feature type="transmembrane region" description="Helical" evidence="10">
    <location>
        <begin position="150"/>
        <end position="172"/>
    </location>
</feature>
<evidence type="ECO:0000313" key="13">
    <source>
        <dbReference type="Proteomes" id="UP000036923"/>
    </source>
</evidence>
<evidence type="ECO:0000256" key="5">
    <source>
        <dbReference type="ARBA" id="ARBA00022741"/>
    </source>
</evidence>
<keyword evidence="10" id="KW-0812">Transmembrane</keyword>
<dbReference type="InterPro" id="IPR004358">
    <property type="entry name" value="Sig_transdc_His_kin-like_C"/>
</dbReference>
<evidence type="ECO:0000256" key="8">
    <source>
        <dbReference type="ARBA" id="ARBA00023012"/>
    </source>
</evidence>
<name>A0A0L6JPZ9_9FIRM</name>
<dbReference type="PROSITE" id="PS50109">
    <property type="entry name" value="HIS_KIN"/>
    <property type="match status" value="1"/>
</dbReference>
<dbReference type="InterPro" id="IPR036890">
    <property type="entry name" value="HATPase_C_sf"/>
</dbReference>
<dbReference type="RefSeq" id="WP_050753501.1">
    <property type="nucleotide sequence ID" value="NZ_JQKC01000017.1"/>
</dbReference>
<keyword evidence="4" id="KW-0808">Transferase</keyword>
<evidence type="ECO:0000313" key="12">
    <source>
        <dbReference type="EMBL" id="KNY27858.1"/>
    </source>
</evidence>
<evidence type="ECO:0000259" key="11">
    <source>
        <dbReference type="PROSITE" id="PS50109"/>
    </source>
</evidence>
<dbReference type="PATRIC" id="fig|398512.5.peg.3278"/>
<dbReference type="STRING" id="398512.Bccel_3129"/>
<keyword evidence="3" id="KW-0597">Phosphoprotein</keyword>
<dbReference type="GO" id="GO:0004673">
    <property type="term" value="F:protein histidine kinase activity"/>
    <property type="evidence" value="ECO:0007669"/>
    <property type="project" value="UniProtKB-EC"/>
</dbReference>
<evidence type="ECO:0000256" key="9">
    <source>
        <dbReference type="SAM" id="Coils"/>
    </source>
</evidence>
<protein>
    <recommendedName>
        <fullName evidence="2">histidine kinase</fullName>
        <ecNumber evidence="2">2.7.13.3</ecNumber>
    </recommendedName>
</protein>
<comment type="caution">
    <text evidence="12">The sequence shown here is derived from an EMBL/GenBank/DDBJ whole genome shotgun (WGS) entry which is preliminary data.</text>
</comment>
<evidence type="ECO:0000256" key="7">
    <source>
        <dbReference type="ARBA" id="ARBA00022840"/>
    </source>
</evidence>
<keyword evidence="13" id="KW-1185">Reference proteome</keyword>
<evidence type="ECO:0000256" key="2">
    <source>
        <dbReference type="ARBA" id="ARBA00012438"/>
    </source>
</evidence>
<keyword evidence="5" id="KW-0547">Nucleotide-binding</keyword>
<evidence type="ECO:0000256" key="4">
    <source>
        <dbReference type="ARBA" id="ARBA00022679"/>
    </source>
</evidence>
<sequence>MKYINDNSSLHEIQKKGNFYLFLLVIGSYIFSLIISLFADMGLKGKTVTSTLMLLDMGITIFIYCSKIIPTSKKKYLYSTFAYLSLPVTTYFQHGSIDNTYVSFTILVSAMICADYIYLLFTTSIAVILNLAMYLISPVTFFPALSSDQFTSFVGLLFINGIILSLGVKLIVNYEEQNKKLKMLHDKLEENMKELKLTQDKLIHSDKLAGLGQLIGGISHNLKTPIMVISGITVKLEDLINEYKDSIFDETVTKDDHSEIADEMIEWIQKVKPQCKYMNDIISAVRGQTLSLNNPKENDFKLNDLVKDIEILLLNVARNKGCQLLINNYIESDLVISGDMNVLIQVLNNLITNSVEAYKGLEGVINLDIKKVEKDIMITVKDSAGGISKSIQEKLFKEMVTTKGTEGTGLGLYMSFSTIKRFGGDLWFESQEGKGTCFNIILPLSGQVVMNN</sequence>
<evidence type="ECO:0000256" key="6">
    <source>
        <dbReference type="ARBA" id="ARBA00022777"/>
    </source>
</evidence>
<feature type="transmembrane region" description="Helical" evidence="10">
    <location>
        <begin position="51"/>
        <end position="69"/>
    </location>
</feature>
<dbReference type="Proteomes" id="UP000036923">
    <property type="component" value="Unassembled WGS sequence"/>
</dbReference>
<organism evidence="12 13">
    <name type="scientific">Pseudobacteroides cellulosolvens ATCC 35603 = DSM 2933</name>
    <dbReference type="NCBI Taxonomy" id="398512"/>
    <lineage>
        <taxon>Bacteria</taxon>
        <taxon>Bacillati</taxon>
        <taxon>Bacillota</taxon>
        <taxon>Clostridia</taxon>
        <taxon>Eubacteriales</taxon>
        <taxon>Oscillospiraceae</taxon>
        <taxon>Pseudobacteroides</taxon>
    </lineage>
</organism>
<reference evidence="13" key="1">
    <citation type="submission" date="2015-07" db="EMBL/GenBank/DDBJ databases">
        <title>Near-Complete Genome Sequence of the Cellulolytic Bacterium Bacteroides (Pseudobacteroides) cellulosolvens ATCC 35603.</title>
        <authorList>
            <person name="Dassa B."/>
            <person name="Utturkar S.M."/>
            <person name="Klingeman D.M."/>
            <person name="Hurt R.A."/>
            <person name="Keller M."/>
            <person name="Xu J."/>
            <person name="Reddy Y.H.K."/>
            <person name="Borovok I."/>
            <person name="Grinberg I.R."/>
            <person name="Lamed R."/>
            <person name="Zhivin O."/>
            <person name="Bayer E.A."/>
            <person name="Brown S.D."/>
        </authorList>
    </citation>
    <scope>NUCLEOTIDE SEQUENCE [LARGE SCALE GENOMIC DNA]</scope>
    <source>
        <strain evidence="13">DSM 2933</strain>
    </source>
</reference>
<dbReference type="SMART" id="SM00387">
    <property type="entry name" value="HATPase_c"/>
    <property type="match status" value="1"/>
</dbReference>
<dbReference type="eggNOG" id="COG4191">
    <property type="taxonomic scope" value="Bacteria"/>
</dbReference>
<keyword evidence="7 12" id="KW-0067">ATP-binding</keyword>
<keyword evidence="9" id="KW-0175">Coiled coil</keyword>
<dbReference type="OrthoDB" id="1791938at2"/>
<keyword evidence="6" id="KW-0418">Kinase</keyword>
<dbReference type="EC" id="2.7.13.3" evidence="2"/>
<evidence type="ECO:0000256" key="3">
    <source>
        <dbReference type="ARBA" id="ARBA00022553"/>
    </source>
</evidence>
<dbReference type="PANTHER" id="PTHR43065">
    <property type="entry name" value="SENSOR HISTIDINE KINASE"/>
    <property type="match status" value="1"/>
</dbReference>